<keyword evidence="3" id="KW-0378">Hydrolase</keyword>
<evidence type="ECO:0000313" key="3">
    <source>
        <dbReference type="EMBL" id="GAA4315035.1"/>
    </source>
</evidence>
<keyword evidence="4" id="KW-1185">Reference proteome</keyword>
<dbReference type="InterPro" id="IPR025277">
    <property type="entry name" value="Apiosidase-like_cat_dom"/>
</dbReference>
<dbReference type="InterPro" id="IPR024749">
    <property type="entry name" value="Collagen-bd_put"/>
</dbReference>
<dbReference type="PANTHER" id="PTHR37836:SF3">
    <property type="entry name" value="ENDOGLUCANASE"/>
    <property type="match status" value="1"/>
</dbReference>
<reference evidence="4" key="1">
    <citation type="journal article" date="2019" name="Int. J. Syst. Evol. Microbiol.">
        <title>The Global Catalogue of Microorganisms (GCM) 10K type strain sequencing project: providing services to taxonomists for standard genome sequencing and annotation.</title>
        <authorList>
            <consortium name="The Broad Institute Genomics Platform"/>
            <consortium name="The Broad Institute Genome Sequencing Center for Infectious Disease"/>
            <person name="Wu L."/>
            <person name="Ma J."/>
        </authorList>
    </citation>
    <scope>NUCLEOTIDE SEQUENCE [LARGE SCALE GENOMIC DNA]</scope>
    <source>
        <strain evidence="4">JCM 17664</strain>
    </source>
</reference>
<protein>
    <submittedName>
        <fullName evidence="3">Glycoside hydrolase family 140 protein</fullName>
    </submittedName>
</protein>
<dbReference type="EMBL" id="BAABFN010000006">
    <property type="protein sequence ID" value="GAA4315035.1"/>
    <property type="molecule type" value="Genomic_DNA"/>
</dbReference>
<proteinExistence type="predicted"/>
<evidence type="ECO:0000313" key="4">
    <source>
        <dbReference type="Proteomes" id="UP001501207"/>
    </source>
</evidence>
<accession>A0ABP8G0Y8</accession>
<organism evidence="3 4">
    <name type="scientific">Compostibacter hankyongensis</name>
    <dbReference type="NCBI Taxonomy" id="1007089"/>
    <lineage>
        <taxon>Bacteria</taxon>
        <taxon>Pseudomonadati</taxon>
        <taxon>Bacteroidota</taxon>
        <taxon>Chitinophagia</taxon>
        <taxon>Chitinophagales</taxon>
        <taxon>Chitinophagaceae</taxon>
        <taxon>Compostibacter</taxon>
    </lineage>
</organism>
<dbReference type="InterPro" id="IPR017853">
    <property type="entry name" value="GH"/>
</dbReference>
<dbReference type="SUPFAM" id="SSF51445">
    <property type="entry name" value="(Trans)glycosidases"/>
    <property type="match status" value="1"/>
</dbReference>
<dbReference type="Proteomes" id="UP001501207">
    <property type="component" value="Unassembled WGS sequence"/>
</dbReference>
<dbReference type="PANTHER" id="PTHR37836">
    <property type="entry name" value="LMO1036 PROTEIN"/>
    <property type="match status" value="1"/>
</dbReference>
<dbReference type="GO" id="GO:0016787">
    <property type="term" value="F:hydrolase activity"/>
    <property type="evidence" value="ECO:0007669"/>
    <property type="project" value="UniProtKB-KW"/>
</dbReference>
<gene>
    <name evidence="3" type="ORF">GCM10023143_26170</name>
</gene>
<evidence type="ECO:0000259" key="1">
    <source>
        <dbReference type="Pfam" id="PF12904"/>
    </source>
</evidence>
<dbReference type="RefSeq" id="WP_344980033.1">
    <property type="nucleotide sequence ID" value="NZ_BAABFN010000006.1"/>
</dbReference>
<dbReference type="Pfam" id="PF13204">
    <property type="entry name" value="Apiosidase"/>
    <property type="match status" value="1"/>
</dbReference>
<feature type="domain" description="Apiosidase-like catalytic" evidence="2">
    <location>
        <begin position="41"/>
        <end position="367"/>
    </location>
</feature>
<evidence type="ECO:0000259" key="2">
    <source>
        <dbReference type="Pfam" id="PF13204"/>
    </source>
</evidence>
<dbReference type="Pfam" id="PF12904">
    <property type="entry name" value="Collagen_bind_2"/>
    <property type="match status" value="1"/>
</dbReference>
<dbReference type="Gene3D" id="3.20.20.80">
    <property type="entry name" value="Glycosidases"/>
    <property type="match status" value="1"/>
</dbReference>
<sequence length="473" mass="53220">MAPSSLFPRRVVLLLLVALLLPGTVALYAQDRYKKQRLKVSDNRRFLVYEDGTPFFWLADTGWELFHRLTLKEARQYLHNRRKKGFTVIQAVVLAEEGGLHVPNAEGHLPLHGDDPMQPDEAYFRDMDAVIKAAAREGIFIALLPTWGSNVRNTRDKGDGIFTVDNARGYGRFLAGRYKDQWNIIWILGGDRLPRDAKSLAIWRAMAQGIEAGAGGAGRALITYHPQPHEPGGSSDWFHRDAWLDFNMHQTGHCKDDAVYLKITHDYNLQPVKPVLDGESLYEDHPICFDAKKYGYSKAADVRKKFYWDLFAGAFGITYGCHDIWQFNAPQRQPVNGPPRYWYDALDLPGAFQAGIVKRLMCSRPFLQRIPDNSILTGDRHSGADYITATRASDGSYAMVYSATGQPFTVQLGKLQGDELKAWWFSPRDGKAAAAGTFPARGEKRFTPPSSGYDNDWVLVLDDAGRHFPAPGR</sequence>
<feature type="domain" description="Putative collagen-binding" evidence="1">
    <location>
        <begin position="370"/>
        <end position="462"/>
    </location>
</feature>
<comment type="caution">
    <text evidence="3">The sequence shown here is derived from an EMBL/GenBank/DDBJ whole genome shotgun (WGS) entry which is preliminary data.</text>
</comment>
<name>A0ABP8G0Y8_9BACT</name>